<name>A0ABX2AFL6_9PROT</name>
<accession>A0ABX2AFL6</accession>
<reference evidence="1 2" key="1">
    <citation type="journal article" date="2020" name="Microorganisms">
        <title>Description of Komagataeibacter melaceti sp. nov. and Komagataeibacter melomenusus sp. nov. Isolated from Apple Cider Vinegar.</title>
        <authorList>
            <person name="Maric L."/>
            <person name="Cleenwerck I."/>
            <person name="Accetto T."/>
            <person name="Vandamme P."/>
            <person name="Trcek J."/>
        </authorList>
    </citation>
    <scope>NUCLEOTIDE SEQUENCE [LARGE SCALE GENOMIC DNA]</scope>
    <source>
        <strain evidence="1 2">AV436</strain>
    </source>
</reference>
<dbReference type="EMBL" id="JABJWC010000020">
    <property type="protein sequence ID" value="NPC66591.1"/>
    <property type="molecule type" value="Genomic_DNA"/>
</dbReference>
<protein>
    <submittedName>
        <fullName evidence="1">Uncharacterized protein</fullName>
    </submittedName>
</protein>
<dbReference type="RefSeq" id="WP_172157119.1">
    <property type="nucleotide sequence ID" value="NZ_JABJWC010000020.1"/>
</dbReference>
<evidence type="ECO:0000313" key="1">
    <source>
        <dbReference type="EMBL" id="NPC66591.1"/>
    </source>
</evidence>
<organism evidence="1 2">
    <name type="scientific">Komagataeibacter melomenusus</name>
    <dbReference type="NCBI Taxonomy" id="2766578"/>
    <lineage>
        <taxon>Bacteria</taxon>
        <taxon>Pseudomonadati</taxon>
        <taxon>Pseudomonadota</taxon>
        <taxon>Alphaproteobacteria</taxon>
        <taxon>Acetobacterales</taxon>
        <taxon>Acetobacteraceae</taxon>
        <taxon>Komagataeibacter</taxon>
    </lineage>
</organism>
<evidence type="ECO:0000313" key="2">
    <source>
        <dbReference type="Proteomes" id="UP000623090"/>
    </source>
</evidence>
<keyword evidence="2" id="KW-1185">Reference proteome</keyword>
<proteinExistence type="predicted"/>
<gene>
    <name evidence="1" type="ORF">HNW77_09330</name>
</gene>
<comment type="caution">
    <text evidence="1">The sequence shown here is derived from an EMBL/GenBank/DDBJ whole genome shotgun (WGS) entry which is preliminary data.</text>
</comment>
<sequence length="62" mass="6935">MEHTQVFPFIVTGNNDAVFRKRQGLFGRHEAEDNMGMGLIDAQEGFEHTFCVIAKNIGAKIP</sequence>
<dbReference type="Proteomes" id="UP000623090">
    <property type="component" value="Unassembled WGS sequence"/>
</dbReference>